<dbReference type="Gene3D" id="3.30.70.1230">
    <property type="entry name" value="Nucleotide cyclase"/>
    <property type="match status" value="1"/>
</dbReference>
<dbReference type="PRINTS" id="PR00038">
    <property type="entry name" value="HTHLUXR"/>
</dbReference>
<dbReference type="AlphaFoldDB" id="A0A178MJB6"/>
<dbReference type="InterPro" id="IPR041664">
    <property type="entry name" value="AAA_16"/>
</dbReference>
<dbReference type="PROSITE" id="PS00622">
    <property type="entry name" value="HTH_LUXR_1"/>
    <property type="match status" value="1"/>
</dbReference>
<dbReference type="SUPFAM" id="SSF52540">
    <property type="entry name" value="P-loop containing nucleoside triphosphate hydrolases"/>
    <property type="match status" value="1"/>
</dbReference>
<dbReference type="InterPro" id="IPR027417">
    <property type="entry name" value="P-loop_NTPase"/>
</dbReference>
<comment type="caution">
    <text evidence="6">The sequence shown here is derived from an EMBL/GenBank/DDBJ whole genome shotgun (WGS) entry which is preliminary data.</text>
</comment>
<evidence type="ECO:0000256" key="3">
    <source>
        <dbReference type="ARBA" id="ARBA00023163"/>
    </source>
</evidence>
<dbReference type="PANTHER" id="PTHR44688">
    <property type="entry name" value="DNA-BINDING TRANSCRIPTIONAL ACTIVATOR DEVR_DOSR"/>
    <property type="match status" value="1"/>
</dbReference>
<dbReference type="Gene3D" id="3.40.50.300">
    <property type="entry name" value="P-loop containing nucleotide triphosphate hydrolases"/>
    <property type="match status" value="1"/>
</dbReference>
<dbReference type="CDD" id="cd06170">
    <property type="entry name" value="LuxR_C_like"/>
    <property type="match status" value="1"/>
</dbReference>
<evidence type="ECO:0000313" key="6">
    <source>
        <dbReference type="EMBL" id="OAN48821.1"/>
    </source>
</evidence>
<dbReference type="PROSITE" id="PS50043">
    <property type="entry name" value="HTH_LUXR_2"/>
    <property type="match status" value="1"/>
</dbReference>
<evidence type="ECO:0000313" key="7">
    <source>
        <dbReference type="Proteomes" id="UP000078543"/>
    </source>
</evidence>
<evidence type="ECO:0000256" key="4">
    <source>
        <dbReference type="SAM" id="MobiDB-lite"/>
    </source>
</evidence>
<sequence>MRMSARPPTPSPADQADQGDLTLRQQEILALVRAGKGNKDIANELGIGLGTVKQHVVALFRKLNVASRAEAITRSTDLDWQAHRGSAAILSMPADDSLIELRPTCILSVGATAADGGPAGEQAWRALNRTLSALAAEHDCTLVALPGIGIDVLFGLHRVGEHDVRTALAMAQAVALQTEPGLGGVRAGLASGFLVASMHRHGGWTGESVAGHAIARARDLRDGAAPGTLRTDTAARRLLAFTGLDVNSLAWLTDDTLGLTRRPFKMPPPPRPARPLVNRIEELLALRDAYDAAKAAGTGMAALVEGEAGMGKSALCEAFVAAISADMGTRLTCRAGADSDSLLEGLVALGRRKGRPPTNPGLDDARQGLERALAAGPALVFVDDSQRATPLEAELIALLAETATRAPLVVLIAARRLRLESVNWSARLRMTRLAHGEIAAIIAAETADRLGAATRQQIADLAEGVPLFAVELARSALMSSGQHDGSPTPPMSLVTLVLSRIDSLGLHRGLLRLVSRADDVTVEWLKSLWPAEYGDCDHEVTRAVEGGVLKFEAGRVAIRHPLVREVLKAVLLAGRGAPWAENGKG</sequence>
<dbReference type="SMART" id="SM00421">
    <property type="entry name" value="HTH_LUXR"/>
    <property type="match status" value="1"/>
</dbReference>
<feature type="domain" description="HTH luxR-type" evidence="5">
    <location>
        <begin position="14"/>
        <end position="79"/>
    </location>
</feature>
<dbReference type="InterPro" id="IPR016032">
    <property type="entry name" value="Sig_transdc_resp-reg_C-effctor"/>
</dbReference>
<keyword evidence="3" id="KW-0804">Transcription</keyword>
<gene>
    <name evidence="6" type="ORF">A6A05_14415</name>
</gene>
<dbReference type="EMBL" id="LWQU01000154">
    <property type="protein sequence ID" value="OAN48821.1"/>
    <property type="molecule type" value="Genomic_DNA"/>
</dbReference>
<dbReference type="GO" id="GO:0006355">
    <property type="term" value="P:regulation of DNA-templated transcription"/>
    <property type="evidence" value="ECO:0007669"/>
    <property type="project" value="InterPro"/>
</dbReference>
<protein>
    <recommendedName>
        <fullName evidence="5">HTH luxR-type domain-containing protein</fullName>
    </recommendedName>
</protein>
<accession>A0A178MJB6</accession>
<dbReference type="SUPFAM" id="SSF46894">
    <property type="entry name" value="C-terminal effector domain of the bipartite response regulators"/>
    <property type="match status" value="1"/>
</dbReference>
<dbReference type="InterPro" id="IPR029787">
    <property type="entry name" value="Nucleotide_cyclase"/>
</dbReference>
<reference evidence="6 7" key="1">
    <citation type="submission" date="2016-04" db="EMBL/GenBank/DDBJ databases">
        <title>Draft genome sequence of freshwater magnetotactic bacteria Magnetospirillum marisnigri SP-1 and Magnetospirillum moscoviense BB-1.</title>
        <authorList>
            <person name="Koziaeva V."/>
            <person name="Dziuba M.V."/>
            <person name="Ivanov T.M."/>
            <person name="Kuznetsov B."/>
            <person name="Grouzdev D.S."/>
        </authorList>
    </citation>
    <scope>NUCLEOTIDE SEQUENCE [LARGE SCALE GENOMIC DNA]</scope>
    <source>
        <strain evidence="6 7">BB-1</strain>
    </source>
</reference>
<keyword evidence="2" id="KW-0238">DNA-binding</keyword>
<dbReference type="STRING" id="1437059.A6A05_14415"/>
<evidence type="ECO:0000259" key="5">
    <source>
        <dbReference type="PROSITE" id="PS50043"/>
    </source>
</evidence>
<dbReference type="GO" id="GO:0003677">
    <property type="term" value="F:DNA binding"/>
    <property type="evidence" value="ECO:0007669"/>
    <property type="project" value="UniProtKB-KW"/>
</dbReference>
<proteinExistence type="predicted"/>
<dbReference type="Proteomes" id="UP000078543">
    <property type="component" value="Unassembled WGS sequence"/>
</dbReference>
<dbReference type="InterPro" id="IPR036388">
    <property type="entry name" value="WH-like_DNA-bd_sf"/>
</dbReference>
<keyword evidence="1" id="KW-0805">Transcription regulation</keyword>
<dbReference type="OrthoDB" id="7307364at2"/>
<dbReference type="InterPro" id="IPR000792">
    <property type="entry name" value="Tscrpt_reg_LuxR_C"/>
</dbReference>
<dbReference type="Pfam" id="PF13191">
    <property type="entry name" value="AAA_16"/>
    <property type="match status" value="1"/>
</dbReference>
<dbReference type="PANTHER" id="PTHR44688:SF16">
    <property type="entry name" value="DNA-BINDING TRANSCRIPTIONAL ACTIVATOR DEVR_DOSR"/>
    <property type="match status" value="1"/>
</dbReference>
<evidence type="ECO:0000256" key="1">
    <source>
        <dbReference type="ARBA" id="ARBA00023015"/>
    </source>
</evidence>
<organism evidence="6 7">
    <name type="scientific">Magnetospirillum moscoviense</name>
    <dbReference type="NCBI Taxonomy" id="1437059"/>
    <lineage>
        <taxon>Bacteria</taxon>
        <taxon>Pseudomonadati</taxon>
        <taxon>Pseudomonadota</taxon>
        <taxon>Alphaproteobacteria</taxon>
        <taxon>Rhodospirillales</taxon>
        <taxon>Rhodospirillaceae</taxon>
        <taxon>Magnetospirillum</taxon>
    </lineage>
</organism>
<name>A0A178MJB6_9PROT</name>
<feature type="region of interest" description="Disordered" evidence="4">
    <location>
        <begin position="1"/>
        <end position="20"/>
    </location>
</feature>
<dbReference type="Gene3D" id="1.10.10.10">
    <property type="entry name" value="Winged helix-like DNA-binding domain superfamily/Winged helix DNA-binding domain"/>
    <property type="match status" value="1"/>
</dbReference>
<keyword evidence="7" id="KW-1185">Reference proteome</keyword>
<evidence type="ECO:0000256" key="2">
    <source>
        <dbReference type="ARBA" id="ARBA00023125"/>
    </source>
</evidence>
<dbReference type="Pfam" id="PF00196">
    <property type="entry name" value="GerE"/>
    <property type="match status" value="1"/>
</dbReference>
<dbReference type="SUPFAM" id="SSF55073">
    <property type="entry name" value="Nucleotide cyclase"/>
    <property type="match status" value="1"/>
</dbReference>